<protein>
    <submittedName>
        <fullName evidence="5">Peptidase M24</fullName>
    </submittedName>
</protein>
<evidence type="ECO:0000256" key="1">
    <source>
        <dbReference type="ARBA" id="ARBA00022723"/>
    </source>
</evidence>
<dbReference type="Gene3D" id="3.90.230.10">
    <property type="entry name" value="Creatinase/methionine aminopeptidase superfamily"/>
    <property type="match status" value="1"/>
</dbReference>
<dbReference type="InterPro" id="IPR050659">
    <property type="entry name" value="Peptidase_M24B"/>
</dbReference>
<dbReference type="EMBL" id="CP001365">
    <property type="protein sequence ID" value="ACM55873.1"/>
    <property type="molecule type" value="Genomic_DNA"/>
</dbReference>
<dbReference type="PANTHER" id="PTHR46112">
    <property type="entry name" value="AMINOPEPTIDASE"/>
    <property type="match status" value="1"/>
</dbReference>
<keyword evidence="1" id="KW-0479">Metal-binding</keyword>
<organism evidence="5 6">
    <name type="scientific">Halorubrum lacusprofundi (strain ATCC 49239 / DSM 5036 / JCM 8891 / ACAM 34)</name>
    <dbReference type="NCBI Taxonomy" id="416348"/>
    <lineage>
        <taxon>Archaea</taxon>
        <taxon>Methanobacteriati</taxon>
        <taxon>Methanobacteriota</taxon>
        <taxon>Stenosarchaea group</taxon>
        <taxon>Halobacteria</taxon>
        <taxon>Halobacteriales</taxon>
        <taxon>Haloferacaceae</taxon>
        <taxon>Halorubrum</taxon>
    </lineage>
</organism>
<feature type="domain" description="Peptidase M24" evidence="3">
    <location>
        <begin position="169"/>
        <end position="374"/>
    </location>
</feature>
<gene>
    <name evidence="5" type="ordered locus">Hlac_0268</name>
</gene>
<dbReference type="PROSITE" id="PS00491">
    <property type="entry name" value="PROLINE_PEPTIDASE"/>
    <property type="match status" value="1"/>
</dbReference>
<dbReference type="Pfam" id="PF00557">
    <property type="entry name" value="Peptidase_M24"/>
    <property type="match status" value="1"/>
</dbReference>
<accession>B9LS28</accession>
<dbReference type="InterPro" id="IPR036005">
    <property type="entry name" value="Creatinase/aminopeptidase-like"/>
</dbReference>
<evidence type="ECO:0000259" key="3">
    <source>
        <dbReference type="Pfam" id="PF00557"/>
    </source>
</evidence>
<feature type="domain" description="Creatinase N-terminal" evidence="4">
    <location>
        <begin position="9"/>
        <end position="160"/>
    </location>
</feature>
<dbReference type="GeneID" id="7401194"/>
<evidence type="ECO:0000256" key="2">
    <source>
        <dbReference type="ARBA" id="ARBA00022801"/>
    </source>
</evidence>
<dbReference type="PRINTS" id="PR00599">
    <property type="entry name" value="MAPEPTIDASE"/>
</dbReference>
<evidence type="ECO:0000259" key="4">
    <source>
        <dbReference type="Pfam" id="PF01321"/>
    </source>
</evidence>
<dbReference type="InterPro" id="IPR001131">
    <property type="entry name" value="Peptidase_M24B_aminopep-P_CS"/>
</dbReference>
<reference evidence="5 6" key="1">
    <citation type="journal article" date="2016" name="Stand. Genomic Sci.">
        <title>Complete genome sequence of the Antarctic Halorubrum lacusprofundi type strain ACAM 34.</title>
        <authorList>
            <person name="Anderson I.J."/>
            <person name="DasSarma P."/>
            <person name="Lucas S."/>
            <person name="Copeland A."/>
            <person name="Lapidus A."/>
            <person name="Del Rio T.G."/>
            <person name="Tice H."/>
            <person name="Dalin E."/>
            <person name="Bruce D.C."/>
            <person name="Goodwin L."/>
            <person name="Pitluck S."/>
            <person name="Sims D."/>
            <person name="Brettin T.S."/>
            <person name="Detter J.C."/>
            <person name="Han C.S."/>
            <person name="Larimer F."/>
            <person name="Hauser L."/>
            <person name="Land M."/>
            <person name="Ivanova N."/>
            <person name="Richardson P."/>
            <person name="Cavicchioli R."/>
            <person name="DasSarma S."/>
            <person name="Woese C.R."/>
            <person name="Kyrpides N.C."/>
        </authorList>
    </citation>
    <scope>NUCLEOTIDE SEQUENCE [LARGE SCALE GENOMIC DNA]</scope>
    <source>
        <strain evidence="6">ATCC 49239 / DSM 5036 / JCM 8891 / ACAM 34</strain>
    </source>
</reference>
<proteinExistence type="predicted"/>
<dbReference type="Gene3D" id="3.40.350.10">
    <property type="entry name" value="Creatinase/prolidase N-terminal domain"/>
    <property type="match status" value="1"/>
</dbReference>
<dbReference type="InterPro" id="IPR000994">
    <property type="entry name" value="Pept_M24"/>
</dbReference>
<dbReference type="eggNOG" id="arCOG01000">
    <property type="taxonomic scope" value="Archaea"/>
</dbReference>
<dbReference type="InterPro" id="IPR001714">
    <property type="entry name" value="Pept_M24_MAP"/>
</dbReference>
<dbReference type="KEGG" id="hla:Hlac_0268"/>
<dbReference type="GO" id="GO:0046872">
    <property type="term" value="F:metal ion binding"/>
    <property type="evidence" value="ECO:0007669"/>
    <property type="project" value="UniProtKB-KW"/>
</dbReference>
<dbReference type="GO" id="GO:0016787">
    <property type="term" value="F:hydrolase activity"/>
    <property type="evidence" value="ECO:0007669"/>
    <property type="project" value="UniProtKB-KW"/>
</dbReference>
<keyword evidence="6" id="KW-1185">Reference proteome</keyword>
<dbReference type="RefSeq" id="WP_012659514.1">
    <property type="nucleotide sequence ID" value="NC_012029.1"/>
</dbReference>
<dbReference type="SUPFAM" id="SSF53092">
    <property type="entry name" value="Creatinase/prolidase N-terminal domain"/>
    <property type="match status" value="1"/>
</dbReference>
<dbReference type="InterPro" id="IPR000587">
    <property type="entry name" value="Creatinase_N"/>
</dbReference>
<keyword evidence="2" id="KW-0378">Hydrolase</keyword>
<name>B9LS28_HALLT</name>
<dbReference type="Pfam" id="PF01321">
    <property type="entry name" value="Creatinase_N"/>
    <property type="match status" value="1"/>
</dbReference>
<evidence type="ECO:0000313" key="5">
    <source>
        <dbReference type="EMBL" id="ACM55873.1"/>
    </source>
</evidence>
<dbReference type="AlphaFoldDB" id="B9LS28"/>
<dbReference type="SUPFAM" id="SSF55920">
    <property type="entry name" value="Creatinase/aminopeptidase"/>
    <property type="match status" value="1"/>
</dbReference>
<dbReference type="HOGENOM" id="CLU_017266_4_1_2"/>
<dbReference type="PANTHER" id="PTHR46112:SF3">
    <property type="entry name" value="AMINOPEPTIDASE YPDF"/>
    <property type="match status" value="1"/>
</dbReference>
<dbReference type="InterPro" id="IPR029149">
    <property type="entry name" value="Creatin/AminoP/Spt16_N"/>
</dbReference>
<dbReference type="CDD" id="cd01092">
    <property type="entry name" value="APP-like"/>
    <property type="match status" value="1"/>
</dbReference>
<evidence type="ECO:0000313" key="6">
    <source>
        <dbReference type="Proteomes" id="UP000000740"/>
    </source>
</evidence>
<sequence length="388" mass="41728">MTEDVHAERRERAAARLRETGADGLVCFPSRNLQYLTGFAEEPGERHLLLVVPAADRSSDTPDGGDQTAAEPTLLVPALLVPALYETQVKEETTVGAVRTWADGDDPTAAVQDLLGDLGLSEGRLLVDDTMWATFTQDLRAAAPDAEWGLASEALADLRVRKDEAELDAMRAAAAAADETVRDLRDLGADAVGMTERDLTDWIADRLAAHGGEGTSFETIVGSGPNGAKPHHGCGDREIRAGEPVVLDFGTRVDGYPSDQTRTLVFDGEPPAEYERVHETVRAAQAAAVEAVEPGVAAEAIDRAARDVIEDAGYGDAFFHRTGHGVGLDVHEEPYIVAGNDRELEPGMVFSVEPGIYLDGRFGCRIEDLVVVTEDGCERLNDTDRGWR</sequence>
<dbReference type="Proteomes" id="UP000000740">
    <property type="component" value="Chromosome 1"/>
</dbReference>